<dbReference type="PROSITE" id="PS00579">
    <property type="entry name" value="RIBOSOMAL_L29"/>
    <property type="match status" value="1"/>
</dbReference>
<dbReference type="GO" id="GO:0003735">
    <property type="term" value="F:structural constituent of ribosome"/>
    <property type="evidence" value="ECO:0007669"/>
    <property type="project" value="InterPro"/>
</dbReference>
<protein>
    <recommendedName>
        <fullName evidence="4">Large ribosomal subunit protein uL29</fullName>
    </recommendedName>
    <alternativeName>
        <fullName evidence="5">60S ribosomal protein L35</fullName>
    </alternativeName>
</protein>
<organism evidence="7 8">
    <name type="scientific">Mesorhabditis belari</name>
    <dbReference type="NCBI Taxonomy" id="2138241"/>
    <lineage>
        <taxon>Eukaryota</taxon>
        <taxon>Metazoa</taxon>
        <taxon>Ecdysozoa</taxon>
        <taxon>Nematoda</taxon>
        <taxon>Chromadorea</taxon>
        <taxon>Rhabditida</taxon>
        <taxon>Rhabditina</taxon>
        <taxon>Rhabditomorpha</taxon>
        <taxon>Rhabditoidea</taxon>
        <taxon>Rhabditidae</taxon>
        <taxon>Mesorhabditinae</taxon>
        <taxon>Mesorhabditis</taxon>
    </lineage>
</organism>
<dbReference type="InterPro" id="IPR001854">
    <property type="entry name" value="Ribosomal_uL29"/>
</dbReference>
<accession>A0AAF3ESJ7</accession>
<dbReference type="Pfam" id="PF00831">
    <property type="entry name" value="Ribosomal_L29"/>
    <property type="match status" value="1"/>
</dbReference>
<dbReference type="InterPro" id="IPR036049">
    <property type="entry name" value="Ribosomal_uL29_sf"/>
</dbReference>
<keyword evidence="7" id="KW-1185">Reference proteome</keyword>
<dbReference type="SUPFAM" id="SSF46561">
    <property type="entry name" value="Ribosomal protein L29 (L29p)"/>
    <property type="match status" value="1"/>
</dbReference>
<dbReference type="GO" id="GO:0000463">
    <property type="term" value="P:maturation of LSU-rRNA from tricistronic rRNA transcript (SSU-rRNA, 5.8S rRNA, LSU-rRNA)"/>
    <property type="evidence" value="ECO:0007669"/>
    <property type="project" value="InterPro"/>
</dbReference>
<dbReference type="CDD" id="cd00427">
    <property type="entry name" value="Ribosomal_L29_HIP"/>
    <property type="match status" value="1"/>
</dbReference>
<name>A0AAF3ESJ7_9BILA</name>
<sequence>MAKLKTKDLHGKKREDFNKQLEEQKTELASLRVSKVTGGAASKLSKIRTVRKNIARVLTVYNQTQKSELRKLYQGKKYKPLDLRYRKTRAPRRALTKPEIVIEDRQTKSETTGIPHPEICREGLNLFNNKLLCFSLFL</sequence>
<dbReference type="Proteomes" id="UP000887575">
    <property type="component" value="Unassembled WGS sequence"/>
</dbReference>
<evidence type="ECO:0000256" key="5">
    <source>
        <dbReference type="ARBA" id="ARBA00035334"/>
    </source>
</evidence>
<dbReference type="InterPro" id="IPR018254">
    <property type="entry name" value="Ribosomal_uL29_CS"/>
</dbReference>
<dbReference type="Gene3D" id="6.10.250.3450">
    <property type="match status" value="1"/>
</dbReference>
<dbReference type="PANTHER" id="PTHR45722">
    <property type="entry name" value="60S RIBOSOMAL PROTEIN L35"/>
    <property type="match status" value="1"/>
</dbReference>
<dbReference type="InterPro" id="IPR045059">
    <property type="entry name" value="Ribosomal_uL29_euk"/>
</dbReference>
<evidence type="ECO:0000256" key="4">
    <source>
        <dbReference type="ARBA" id="ARBA00035204"/>
    </source>
</evidence>
<dbReference type="GO" id="GO:0006412">
    <property type="term" value="P:translation"/>
    <property type="evidence" value="ECO:0007669"/>
    <property type="project" value="InterPro"/>
</dbReference>
<feature type="region of interest" description="Disordered" evidence="6">
    <location>
        <begin position="1"/>
        <end position="21"/>
    </location>
</feature>
<dbReference type="PANTHER" id="PTHR45722:SF2">
    <property type="entry name" value="LARGE RIBOSOMAL SUBUNIT PROTEIN UL29-RELATED"/>
    <property type="match status" value="1"/>
</dbReference>
<dbReference type="GO" id="GO:0003729">
    <property type="term" value="F:mRNA binding"/>
    <property type="evidence" value="ECO:0007669"/>
    <property type="project" value="TreeGrafter"/>
</dbReference>
<evidence type="ECO:0000313" key="8">
    <source>
        <dbReference type="WBParaSite" id="MBELARI_LOCUS17100"/>
    </source>
</evidence>
<keyword evidence="3" id="KW-0687">Ribonucleoprotein</keyword>
<dbReference type="Gene3D" id="1.10.287.310">
    <property type="match status" value="1"/>
</dbReference>
<dbReference type="FunFam" id="1.10.287.310:FF:000002">
    <property type="entry name" value="60S ribosomal protein L35"/>
    <property type="match status" value="1"/>
</dbReference>
<proteinExistence type="inferred from homology"/>
<reference evidence="8" key="1">
    <citation type="submission" date="2024-02" db="UniProtKB">
        <authorList>
            <consortium name="WormBaseParasite"/>
        </authorList>
    </citation>
    <scope>IDENTIFICATION</scope>
</reference>
<evidence type="ECO:0000256" key="3">
    <source>
        <dbReference type="ARBA" id="ARBA00023274"/>
    </source>
</evidence>
<dbReference type="NCBIfam" id="TIGR00012">
    <property type="entry name" value="L29"/>
    <property type="match status" value="1"/>
</dbReference>
<dbReference type="HAMAP" id="MF_00374">
    <property type="entry name" value="Ribosomal_uL29"/>
    <property type="match status" value="1"/>
</dbReference>
<evidence type="ECO:0000256" key="1">
    <source>
        <dbReference type="ARBA" id="ARBA00009254"/>
    </source>
</evidence>
<dbReference type="GO" id="GO:0022625">
    <property type="term" value="C:cytosolic large ribosomal subunit"/>
    <property type="evidence" value="ECO:0007669"/>
    <property type="project" value="InterPro"/>
</dbReference>
<evidence type="ECO:0000256" key="2">
    <source>
        <dbReference type="ARBA" id="ARBA00022980"/>
    </source>
</evidence>
<evidence type="ECO:0000256" key="6">
    <source>
        <dbReference type="SAM" id="MobiDB-lite"/>
    </source>
</evidence>
<keyword evidence="2" id="KW-0689">Ribosomal protein</keyword>
<dbReference type="AlphaFoldDB" id="A0AAF3ESJ7"/>
<evidence type="ECO:0000313" key="7">
    <source>
        <dbReference type="Proteomes" id="UP000887575"/>
    </source>
</evidence>
<comment type="similarity">
    <text evidence="1">Belongs to the universal ribosomal protein uL29 family.</text>
</comment>
<dbReference type="WBParaSite" id="MBELARI_LOCUS17100">
    <property type="protein sequence ID" value="MBELARI_LOCUS17100"/>
    <property type="gene ID" value="MBELARI_LOCUS17100"/>
</dbReference>